<evidence type="ECO:0000313" key="2">
    <source>
        <dbReference type="EMBL" id="CAL4792542.1"/>
    </source>
</evidence>
<sequence>WNIAPNIQVLQVGHGAFRITTSLMTDAVNHSSIRPLSVLSAFRRPVLRAPAPAASPVQGRLPGGVEEEEVPPLARALAAPCVPRPRPMVPKLSLRGVFKEKEKAGEYKLKMDYKCDDPCDDSDLDTLDDAEAPEISDLQLDEAIEVLLDSRYRIVDGEQANPRAENESFWVRLFGGCLAEE</sequence>
<evidence type="ECO:0000313" key="3">
    <source>
        <dbReference type="Proteomes" id="UP001152797"/>
    </source>
</evidence>
<reference evidence="1" key="1">
    <citation type="submission" date="2022-10" db="EMBL/GenBank/DDBJ databases">
        <authorList>
            <person name="Chen Y."/>
            <person name="Dougan E. K."/>
            <person name="Chan C."/>
            <person name="Rhodes N."/>
            <person name="Thang M."/>
        </authorList>
    </citation>
    <scope>NUCLEOTIDE SEQUENCE</scope>
</reference>
<dbReference type="AlphaFoldDB" id="A0A9P1G8U0"/>
<comment type="caution">
    <text evidence="1">The sequence shown here is derived from an EMBL/GenBank/DDBJ whole genome shotgun (WGS) entry which is preliminary data.</text>
</comment>
<organism evidence="1">
    <name type="scientific">Cladocopium goreaui</name>
    <dbReference type="NCBI Taxonomy" id="2562237"/>
    <lineage>
        <taxon>Eukaryota</taxon>
        <taxon>Sar</taxon>
        <taxon>Alveolata</taxon>
        <taxon>Dinophyceae</taxon>
        <taxon>Suessiales</taxon>
        <taxon>Symbiodiniaceae</taxon>
        <taxon>Cladocopium</taxon>
    </lineage>
</organism>
<gene>
    <name evidence="1" type="ORF">C1SCF055_LOCUS30971</name>
</gene>
<dbReference type="EMBL" id="CAMXCT020003581">
    <property type="protein sequence ID" value="CAL1158605.1"/>
    <property type="molecule type" value="Genomic_DNA"/>
</dbReference>
<dbReference type="Proteomes" id="UP001152797">
    <property type="component" value="Unassembled WGS sequence"/>
</dbReference>
<evidence type="ECO:0000313" key="1">
    <source>
        <dbReference type="EMBL" id="CAI4005230.1"/>
    </source>
</evidence>
<name>A0A9P1G8U0_9DINO</name>
<reference evidence="2 3" key="2">
    <citation type="submission" date="2024-05" db="EMBL/GenBank/DDBJ databases">
        <authorList>
            <person name="Chen Y."/>
            <person name="Shah S."/>
            <person name="Dougan E. K."/>
            <person name="Thang M."/>
            <person name="Chan C."/>
        </authorList>
    </citation>
    <scope>NUCLEOTIDE SEQUENCE [LARGE SCALE GENOMIC DNA]</scope>
</reference>
<accession>A0A9P1G8U0</accession>
<keyword evidence="3" id="KW-1185">Reference proteome</keyword>
<dbReference type="EMBL" id="CAMXCT010003581">
    <property type="protein sequence ID" value="CAI4005230.1"/>
    <property type="molecule type" value="Genomic_DNA"/>
</dbReference>
<proteinExistence type="predicted"/>
<protein>
    <submittedName>
        <fullName evidence="2">PB1 domain-containing protein</fullName>
    </submittedName>
</protein>
<feature type="non-terminal residue" evidence="1">
    <location>
        <position position="1"/>
    </location>
</feature>
<dbReference type="EMBL" id="CAMXCT030003581">
    <property type="protein sequence ID" value="CAL4792542.1"/>
    <property type="molecule type" value="Genomic_DNA"/>
</dbReference>
<feature type="non-terminal residue" evidence="1">
    <location>
        <position position="181"/>
    </location>
</feature>